<organism evidence="9 10">
    <name type="scientific">Bosea psychrotolerans</name>
    <dbReference type="NCBI Taxonomy" id="1871628"/>
    <lineage>
        <taxon>Bacteria</taxon>
        <taxon>Pseudomonadati</taxon>
        <taxon>Pseudomonadota</taxon>
        <taxon>Alphaproteobacteria</taxon>
        <taxon>Hyphomicrobiales</taxon>
        <taxon>Boseaceae</taxon>
        <taxon>Bosea</taxon>
    </lineage>
</organism>
<feature type="chain" id="PRO_5015461174" evidence="7">
    <location>
        <begin position="23"/>
        <end position="126"/>
    </location>
</feature>
<evidence type="ECO:0000256" key="1">
    <source>
        <dbReference type="ARBA" id="ARBA00022448"/>
    </source>
</evidence>
<evidence type="ECO:0000256" key="4">
    <source>
        <dbReference type="ARBA" id="ARBA00022982"/>
    </source>
</evidence>
<evidence type="ECO:0000313" key="10">
    <source>
        <dbReference type="Proteomes" id="UP000236919"/>
    </source>
</evidence>
<dbReference type="Proteomes" id="UP000236919">
    <property type="component" value="Unassembled WGS sequence"/>
</dbReference>
<keyword evidence="1" id="KW-0813">Transport</keyword>
<evidence type="ECO:0000256" key="6">
    <source>
        <dbReference type="PROSITE-ProRule" id="PRU00433"/>
    </source>
</evidence>
<feature type="domain" description="Cytochrome c" evidence="8">
    <location>
        <begin position="23"/>
        <end position="126"/>
    </location>
</feature>
<dbReference type="GO" id="GO:0009055">
    <property type="term" value="F:electron transfer activity"/>
    <property type="evidence" value="ECO:0007669"/>
    <property type="project" value="InterPro"/>
</dbReference>
<evidence type="ECO:0000259" key="8">
    <source>
        <dbReference type="PROSITE" id="PS51007"/>
    </source>
</evidence>
<dbReference type="RefSeq" id="WP_103717684.1">
    <property type="nucleotide sequence ID" value="NZ_PQFZ01000004.1"/>
</dbReference>
<feature type="signal peptide" evidence="7">
    <location>
        <begin position="1"/>
        <end position="22"/>
    </location>
</feature>
<dbReference type="Gene3D" id="1.10.760.10">
    <property type="entry name" value="Cytochrome c-like domain"/>
    <property type="match status" value="1"/>
</dbReference>
<keyword evidence="7" id="KW-0732">Signal</keyword>
<keyword evidence="2 6" id="KW-0349">Heme</keyword>
<keyword evidence="3 6" id="KW-0479">Metal-binding</keyword>
<dbReference type="PROSITE" id="PS51007">
    <property type="entry name" value="CYTC"/>
    <property type="match status" value="1"/>
</dbReference>
<keyword evidence="5 6" id="KW-0408">Iron</keyword>
<dbReference type="PANTHER" id="PTHR11961">
    <property type="entry name" value="CYTOCHROME C"/>
    <property type="match status" value="1"/>
</dbReference>
<evidence type="ECO:0000256" key="7">
    <source>
        <dbReference type="SAM" id="SignalP"/>
    </source>
</evidence>
<dbReference type="InterPro" id="IPR009056">
    <property type="entry name" value="Cyt_c-like_dom"/>
</dbReference>
<dbReference type="AlphaFoldDB" id="A0A2S4MEH3"/>
<dbReference type="OrthoDB" id="9805828at2"/>
<name>A0A2S4MEH3_9HYPH</name>
<reference evidence="9 10" key="1">
    <citation type="submission" date="2018-01" db="EMBL/GenBank/DDBJ databases">
        <title>Genomic Encyclopedia of Type Strains, Phase III (KMG-III): the genomes of soil and plant-associated and newly described type strains.</title>
        <authorList>
            <person name="Whitman W."/>
        </authorList>
    </citation>
    <scope>NUCLEOTIDE SEQUENCE [LARGE SCALE GENOMIC DNA]</scope>
    <source>
        <strain evidence="9 10">1131</strain>
    </source>
</reference>
<protein>
    <submittedName>
        <fullName evidence="9">Cytochrome c</fullName>
    </submittedName>
</protein>
<accession>A0A2S4MEH3</accession>
<dbReference type="EMBL" id="PQFZ01000004">
    <property type="protein sequence ID" value="POR53163.1"/>
    <property type="molecule type" value="Genomic_DNA"/>
</dbReference>
<gene>
    <name evidence="9" type="ORF">CYD53_104138</name>
</gene>
<comment type="caution">
    <text evidence="9">The sequence shown here is derived from an EMBL/GenBank/DDBJ whole genome shotgun (WGS) entry which is preliminary data.</text>
</comment>
<dbReference type="GO" id="GO:0046872">
    <property type="term" value="F:metal ion binding"/>
    <property type="evidence" value="ECO:0007669"/>
    <property type="project" value="UniProtKB-KW"/>
</dbReference>
<dbReference type="SUPFAM" id="SSF46626">
    <property type="entry name" value="Cytochrome c"/>
    <property type="match status" value="1"/>
</dbReference>
<dbReference type="InterPro" id="IPR002327">
    <property type="entry name" value="Cyt_c_1A/1B"/>
</dbReference>
<dbReference type="GO" id="GO:0020037">
    <property type="term" value="F:heme binding"/>
    <property type="evidence" value="ECO:0007669"/>
    <property type="project" value="InterPro"/>
</dbReference>
<keyword evidence="10" id="KW-1185">Reference proteome</keyword>
<evidence type="ECO:0000256" key="3">
    <source>
        <dbReference type="ARBA" id="ARBA00022723"/>
    </source>
</evidence>
<sequence length="126" mass="13211">MTYAPTIVAAAALALSAGVAAAQDLARGEALFEPCKSCHSLDPAKQGMAGPHLAGLKGRVVGSAEGFDYSPAFKAARAKRIIWDEARLNAYLADPDAMFKGGWMSPQGLDDEADRAAVTAFLMRGR</sequence>
<dbReference type="Pfam" id="PF00034">
    <property type="entry name" value="Cytochrom_C"/>
    <property type="match status" value="1"/>
</dbReference>
<dbReference type="PRINTS" id="PR00604">
    <property type="entry name" value="CYTCHRMECIAB"/>
</dbReference>
<evidence type="ECO:0000256" key="2">
    <source>
        <dbReference type="ARBA" id="ARBA00022617"/>
    </source>
</evidence>
<evidence type="ECO:0000256" key="5">
    <source>
        <dbReference type="ARBA" id="ARBA00023004"/>
    </source>
</evidence>
<evidence type="ECO:0000313" key="9">
    <source>
        <dbReference type="EMBL" id="POR53163.1"/>
    </source>
</evidence>
<proteinExistence type="predicted"/>
<dbReference type="InterPro" id="IPR036909">
    <property type="entry name" value="Cyt_c-like_dom_sf"/>
</dbReference>
<keyword evidence="4" id="KW-0249">Electron transport</keyword>